<name>A0A196SL21_BLAHN</name>
<dbReference type="Proteomes" id="UP000078348">
    <property type="component" value="Unassembled WGS sequence"/>
</dbReference>
<dbReference type="Pfam" id="PF12146">
    <property type="entry name" value="Hydrolase_4"/>
    <property type="match status" value="1"/>
</dbReference>
<dbReference type="InterPro" id="IPR029058">
    <property type="entry name" value="AB_hydrolase_fold"/>
</dbReference>
<keyword evidence="2" id="KW-0378">Hydrolase</keyword>
<keyword evidence="3" id="KW-1185">Reference proteome</keyword>
<dbReference type="STRING" id="478820.A0A196SL21"/>
<evidence type="ECO:0000259" key="1">
    <source>
        <dbReference type="Pfam" id="PF12146"/>
    </source>
</evidence>
<dbReference type="OrthoDB" id="446723at2759"/>
<dbReference type="GO" id="GO:0016787">
    <property type="term" value="F:hydrolase activity"/>
    <property type="evidence" value="ECO:0007669"/>
    <property type="project" value="UniProtKB-KW"/>
</dbReference>
<sequence length="325" mass="36592">MIEEMVFQGAYPKRKKRKQIAADNAYMRSQSCYREYSFHSVTFCCIEINKDPKNGVIMYFHSNAIQLGRAIHAKMQRLSDLLCMSVVAVEYPGYGLSGEEFSTDLFFKTAEAAVEYFRTGCYANTPLILFGRSLGCLLCTFIAAKMPDVSGVVLESPACFFSHFSCLYSLLSKKARSRLDRLDCATYLPKVDCPLMVLYGSRDAYSSPSFHSLMSEYVGTSGVLLRLQDYEHNNIPVGSQRGRCLCTIPRCSGCCCCMYAPSLPSCEEEYYSSILLFVTKCLEEWRLQMGIDTRITEAVHMSSINAYPDKDSCDTRAGKEELLSE</sequence>
<comment type="caution">
    <text evidence="2">The sequence shown here is derived from an EMBL/GenBank/DDBJ whole genome shotgun (WGS) entry which is preliminary data.</text>
</comment>
<protein>
    <submittedName>
        <fullName evidence="2">Hydrolase of the alpha/beta superfamily</fullName>
    </submittedName>
</protein>
<feature type="domain" description="Serine aminopeptidase S33" evidence="1">
    <location>
        <begin position="84"/>
        <end position="175"/>
    </location>
</feature>
<proteinExistence type="predicted"/>
<dbReference type="EMBL" id="LXWW01000054">
    <property type="protein sequence ID" value="OAO16897.1"/>
    <property type="molecule type" value="Genomic_DNA"/>
</dbReference>
<dbReference type="InterPro" id="IPR022742">
    <property type="entry name" value="Hydrolase_4"/>
</dbReference>
<organism evidence="2 3">
    <name type="scientific">Blastocystis sp. subtype 1 (strain ATCC 50177 / NandII)</name>
    <dbReference type="NCBI Taxonomy" id="478820"/>
    <lineage>
        <taxon>Eukaryota</taxon>
        <taxon>Sar</taxon>
        <taxon>Stramenopiles</taxon>
        <taxon>Bigyra</taxon>
        <taxon>Opalozoa</taxon>
        <taxon>Opalinata</taxon>
        <taxon>Blastocystidae</taxon>
        <taxon>Blastocystis</taxon>
    </lineage>
</organism>
<evidence type="ECO:0000313" key="2">
    <source>
        <dbReference type="EMBL" id="OAO16897.1"/>
    </source>
</evidence>
<dbReference type="PANTHER" id="PTHR12277">
    <property type="entry name" value="ALPHA/BETA HYDROLASE DOMAIN-CONTAINING PROTEIN"/>
    <property type="match status" value="1"/>
</dbReference>
<dbReference type="Gene3D" id="3.40.50.1820">
    <property type="entry name" value="alpha/beta hydrolase"/>
    <property type="match status" value="1"/>
</dbReference>
<dbReference type="AlphaFoldDB" id="A0A196SL21"/>
<reference evidence="2 3" key="1">
    <citation type="submission" date="2016-05" db="EMBL/GenBank/DDBJ databases">
        <title>Nuclear genome of Blastocystis sp. subtype 1 NandII.</title>
        <authorList>
            <person name="Gentekaki E."/>
            <person name="Curtis B."/>
            <person name="Stairs C."/>
            <person name="Eme L."/>
            <person name="Herman E."/>
            <person name="Klimes V."/>
            <person name="Arias M.C."/>
            <person name="Elias M."/>
            <person name="Hilliou F."/>
            <person name="Klute M."/>
            <person name="Malik S.-B."/>
            <person name="Pightling A."/>
            <person name="Rachubinski R."/>
            <person name="Salas D."/>
            <person name="Schlacht A."/>
            <person name="Suga H."/>
            <person name="Archibald J."/>
            <person name="Ball S.G."/>
            <person name="Clark G."/>
            <person name="Dacks J."/>
            <person name="Van Der Giezen M."/>
            <person name="Tsaousis A."/>
            <person name="Roger A."/>
        </authorList>
    </citation>
    <scope>NUCLEOTIDE SEQUENCE [LARGE SCALE GENOMIC DNA]</scope>
    <source>
        <strain evidence="3">ATCC 50177 / NandII</strain>
    </source>
</reference>
<dbReference type="SUPFAM" id="SSF53474">
    <property type="entry name" value="alpha/beta-Hydrolases"/>
    <property type="match status" value="1"/>
</dbReference>
<gene>
    <name evidence="2" type="ORF">AV274_1340</name>
</gene>
<evidence type="ECO:0000313" key="3">
    <source>
        <dbReference type="Proteomes" id="UP000078348"/>
    </source>
</evidence>
<accession>A0A196SL21</accession>